<feature type="coiled-coil region" evidence="1">
    <location>
        <begin position="392"/>
        <end position="419"/>
    </location>
</feature>
<evidence type="ECO:0000256" key="1">
    <source>
        <dbReference type="SAM" id="Coils"/>
    </source>
</evidence>
<protein>
    <submittedName>
        <fullName evidence="3">Telomere repeats-binding bouquet formation protein 1</fullName>
    </submittedName>
</protein>
<keyword evidence="2" id="KW-1185">Reference proteome</keyword>
<evidence type="ECO:0000313" key="2">
    <source>
        <dbReference type="Proteomes" id="UP000694871"/>
    </source>
</evidence>
<dbReference type="Gene3D" id="1.25.10.10">
    <property type="entry name" value="Leucine-rich Repeat Variant"/>
    <property type="match status" value="1"/>
</dbReference>
<dbReference type="GeneID" id="107121350"/>
<dbReference type="CDD" id="cd11658">
    <property type="entry name" value="SANT_DMAP1_like"/>
    <property type="match status" value="1"/>
</dbReference>
<proteinExistence type="predicted"/>
<dbReference type="SUPFAM" id="SSF46689">
    <property type="entry name" value="Homeodomain-like"/>
    <property type="match status" value="1"/>
</dbReference>
<dbReference type="SUPFAM" id="SSF48371">
    <property type="entry name" value="ARM repeat"/>
    <property type="match status" value="1"/>
</dbReference>
<dbReference type="PANTHER" id="PTHR14014">
    <property type="entry name" value="TELOMERE REPEATS-BINDING BOUQUET FORMATION PROTEIN 1"/>
    <property type="match status" value="1"/>
</dbReference>
<reference evidence="3" key="1">
    <citation type="submission" date="2025-08" db="UniProtKB">
        <authorList>
            <consortium name="RefSeq"/>
        </authorList>
    </citation>
    <scope>IDENTIFICATION</scope>
</reference>
<name>A0ABM1L1B3_GEKJA</name>
<dbReference type="InterPro" id="IPR016024">
    <property type="entry name" value="ARM-type_fold"/>
</dbReference>
<accession>A0ABM1L1B3</accession>
<dbReference type="PANTHER" id="PTHR14014:SF0">
    <property type="entry name" value="TELOMERE REPEATS-BINDING BOUQUET FORMATION PROTEIN 1"/>
    <property type="match status" value="1"/>
</dbReference>
<dbReference type="Gene3D" id="1.10.10.60">
    <property type="entry name" value="Homeodomain-like"/>
    <property type="match status" value="1"/>
</dbReference>
<dbReference type="InterPro" id="IPR042359">
    <property type="entry name" value="TERB1"/>
</dbReference>
<dbReference type="InterPro" id="IPR009057">
    <property type="entry name" value="Homeodomain-like_sf"/>
</dbReference>
<dbReference type="Proteomes" id="UP000694871">
    <property type="component" value="Unplaced"/>
</dbReference>
<evidence type="ECO:0000313" key="3">
    <source>
        <dbReference type="RefSeq" id="XP_015279750.1"/>
    </source>
</evidence>
<gene>
    <name evidence="3" type="primary">CCDC79</name>
</gene>
<organism evidence="2 3">
    <name type="scientific">Gekko japonicus</name>
    <name type="common">Schlegel's Japanese gecko</name>
    <dbReference type="NCBI Taxonomy" id="146911"/>
    <lineage>
        <taxon>Eukaryota</taxon>
        <taxon>Metazoa</taxon>
        <taxon>Chordata</taxon>
        <taxon>Craniata</taxon>
        <taxon>Vertebrata</taxon>
        <taxon>Euteleostomi</taxon>
        <taxon>Lepidosauria</taxon>
        <taxon>Squamata</taxon>
        <taxon>Bifurcata</taxon>
        <taxon>Gekkota</taxon>
        <taxon>Gekkonidae</taxon>
        <taxon>Gekkoninae</taxon>
        <taxon>Gekko</taxon>
    </lineage>
</organism>
<keyword evidence="1" id="KW-0175">Coiled coil</keyword>
<dbReference type="InterPro" id="IPR011989">
    <property type="entry name" value="ARM-like"/>
</dbReference>
<sequence length="792" mass="89925">MKTDLNLLLECLKYQMDQPTSQKEVLVTIYSVCHQNSDASDYFREIGGLMFVNHLVKSSVHSIVKESALYTLGGLAENNVFCQEILCTSGLFEDLCMFLSQKNSSVNLKRMSVYVLLVLVSNNKNGQTYVRESGCLDVLLQLFRTTLSISEMNLSDNAINQSYQLWSSVCSALSACVNNPQNEDNQKSCSLVFPYAKDCLQCCTKPEIVRPICSFIGLTVANNSRLQQFFVSIGGLTMLDVLLAKLIYNSSGNSSSTKLAVVVTKTLDACIADNYAVGAAVARYNIVPNLLTLLSYNMMNSGEKFSIILTLGHCTDGCEENQYALVKNNGLPLMIQALTESQDEELNKAATFVLQNCKRITEKLSVKLSEDSSNTDAAGHLEEDLQHREGIIEDYRVKAKQILDRIEQLENEHQEEKVRRQIFTDGYNNISPEDVMQTTSKHLQVNASGQSSCRGMRCTKINQPRLNLASDQLIVPTLLYHIWTVTVRELHSECLFKQPGFVVKSVRRQVPNTEPFKLRSSTTSAETSRILTTMDSKVSELRCSGRVLDSRNFCKILQSCQHLCDQHKVILHTEMKYKRNLKRSLISRTDSSMDYNESHRPESCRHCARFSTQMQKNRAARLNRPLLLPQQWRRDHRHRQLQHRDLSLMPTANTEASGIDGAIFRYHANQQEGQADLQAKHDPLAEEQTNQQKCNLGESHTYSLDEGLGESHTYSLDEDENTEIRLPDVPATAFKRSKRRTRKDFTSEEINYLLDGVQKRGHHWNTILWAYPFQKGRTNVDLAKKYCKLQEQ</sequence>
<dbReference type="RefSeq" id="XP_015279750.1">
    <property type="nucleotide sequence ID" value="XM_015424264.1"/>
</dbReference>